<feature type="non-terminal residue" evidence="2">
    <location>
        <position position="1"/>
    </location>
</feature>
<evidence type="ECO:0008006" key="4">
    <source>
        <dbReference type="Google" id="ProtNLM"/>
    </source>
</evidence>
<accession>A0ABN9LEZ2</accession>
<gene>
    <name evidence="2" type="ORF">RIMI_LOCUS7634458</name>
</gene>
<dbReference type="Proteomes" id="UP001176940">
    <property type="component" value="Unassembled WGS sequence"/>
</dbReference>
<dbReference type="EMBL" id="CAUEEQ010014583">
    <property type="protein sequence ID" value="CAJ0938588.1"/>
    <property type="molecule type" value="Genomic_DNA"/>
</dbReference>
<name>A0ABN9LEZ2_9NEOB</name>
<sequence length="407" mass="45603">DGIQGKHRVTKRGPALSNPMFTLVTGIVGRWRALNPFMTQPILTLKTLPFFAILTSYISVIKMHFGTNLPADSAGALEDGGAQGEDGRTPGGTHSIIKLVMFANASVVKTYVILLKNYHQNSAHTNHCAVKMLHRIAYDLKMEAFLFQLSVFCTFNRILCDPAAGAYKELVAFSKYILNKFFALAATNNKAYVELLFWKNTNLIREITEGYRKPDEEESDSNRKRIKWTPQDEEELQRLYLQYKEVEGVDVIDNILANLKPGTRTRKQVINHLVQMGLAESVMDFKKQIKRAHVPSPDHGPVGYSASASSASRYPSPDNPNDSEYESDDSYVQDSSSSQVTLDSLIEAVNQTLKVAEESISTPEHVSKKFLSLILSSRRLYKNIGTVLVNASWVKSPSRPNILFLRN</sequence>
<reference evidence="2" key="1">
    <citation type="submission" date="2023-07" db="EMBL/GenBank/DDBJ databases">
        <authorList>
            <person name="Stuckert A."/>
        </authorList>
    </citation>
    <scope>NUCLEOTIDE SEQUENCE</scope>
</reference>
<organism evidence="2 3">
    <name type="scientific">Ranitomeya imitator</name>
    <name type="common">mimic poison frog</name>
    <dbReference type="NCBI Taxonomy" id="111125"/>
    <lineage>
        <taxon>Eukaryota</taxon>
        <taxon>Metazoa</taxon>
        <taxon>Chordata</taxon>
        <taxon>Craniata</taxon>
        <taxon>Vertebrata</taxon>
        <taxon>Euteleostomi</taxon>
        <taxon>Amphibia</taxon>
        <taxon>Batrachia</taxon>
        <taxon>Anura</taxon>
        <taxon>Neobatrachia</taxon>
        <taxon>Hyloidea</taxon>
        <taxon>Dendrobatidae</taxon>
        <taxon>Dendrobatinae</taxon>
        <taxon>Ranitomeya</taxon>
    </lineage>
</organism>
<dbReference type="PANTHER" id="PTHR22940">
    <property type="entry name" value="TIMEOUT/TIMELESS-2"/>
    <property type="match status" value="1"/>
</dbReference>
<protein>
    <recommendedName>
        <fullName evidence="4">Timeless</fullName>
    </recommendedName>
</protein>
<feature type="region of interest" description="Disordered" evidence="1">
    <location>
        <begin position="293"/>
        <end position="333"/>
    </location>
</feature>
<keyword evidence="3" id="KW-1185">Reference proteome</keyword>
<evidence type="ECO:0000256" key="1">
    <source>
        <dbReference type="SAM" id="MobiDB-lite"/>
    </source>
</evidence>
<dbReference type="Pfam" id="PF26019">
    <property type="entry name" value="HTH_TIMELESS"/>
    <property type="match status" value="1"/>
</dbReference>
<comment type="caution">
    <text evidence="2">The sequence shown here is derived from an EMBL/GenBank/DDBJ whole genome shotgun (WGS) entry which is preliminary data.</text>
</comment>
<evidence type="ECO:0000313" key="2">
    <source>
        <dbReference type="EMBL" id="CAJ0938588.1"/>
    </source>
</evidence>
<dbReference type="InterPro" id="IPR001005">
    <property type="entry name" value="SANT/Myb"/>
</dbReference>
<dbReference type="PANTHER" id="PTHR22940:SF4">
    <property type="entry name" value="PROTEIN TIMELESS HOMOLOG"/>
    <property type="match status" value="1"/>
</dbReference>
<dbReference type="InterPro" id="IPR044998">
    <property type="entry name" value="Timeless"/>
</dbReference>
<proteinExistence type="predicted"/>
<evidence type="ECO:0000313" key="3">
    <source>
        <dbReference type="Proteomes" id="UP001176940"/>
    </source>
</evidence>
<feature type="compositionally biased region" description="Acidic residues" evidence="1">
    <location>
        <begin position="321"/>
        <end position="331"/>
    </location>
</feature>
<dbReference type="CDD" id="cd00167">
    <property type="entry name" value="SANT"/>
    <property type="match status" value="1"/>
</dbReference>